<reference evidence="6 7" key="1">
    <citation type="journal article" date="2018" name="PLoS ONE">
        <title>The draft genome of Kipferlia bialata reveals reductive genome evolution in fornicate parasites.</title>
        <authorList>
            <person name="Tanifuji G."/>
            <person name="Takabayashi S."/>
            <person name="Kume K."/>
            <person name="Takagi M."/>
            <person name="Nakayama T."/>
            <person name="Kamikawa R."/>
            <person name="Inagaki Y."/>
            <person name="Hashimoto T."/>
        </authorList>
    </citation>
    <scope>NUCLEOTIDE SEQUENCE [LARGE SCALE GENOMIC DNA]</scope>
    <source>
        <strain evidence="6">NY0173</strain>
    </source>
</reference>
<evidence type="ECO:0000256" key="5">
    <source>
        <dbReference type="ARBA" id="ARBA00022801"/>
    </source>
</evidence>
<dbReference type="GO" id="GO:0005737">
    <property type="term" value="C:cytoplasm"/>
    <property type="evidence" value="ECO:0007669"/>
    <property type="project" value="UniProtKB-SubCell"/>
</dbReference>
<dbReference type="PANTHER" id="PTHR28511:SF1">
    <property type="entry name" value="ENDONUCLEASE V"/>
    <property type="match status" value="1"/>
</dbReference>
<evidence type="ECO:0000256" key="3">
    <source>
        <dbReference type="ARBA" id="ARBA00022722"/>
    </source>
</evidence>
<comment type="subcellular location">
    <subcellularLocation>
        <location evidence="1">Cytoplasm</location>
    </subcellularLocation>
</comment>
<accession>A0A9K3D356</accession>
<evidence type="ECO:0000313" key="6">
    <source>
        <dbReference type="EMBL" id="GIQ87916.1"/>
    </source>
</evidence>
<name>A0A9K3D356_9EUKA</name>
<evidence type="ECO:0000313" key="7">
    <source>
        <dbReference type="Proteomes" id="UP000265618"/>
    </source>
</evidence>
<dbReference type="PANTHER" id="PTHR28511">
    <property type="entry name" value="ENDONUCLEASE V"/>
    <property type="match status" value="1"/>
</dbReference>
<comment type="caution">
    <text evidence="6">The sequence shown here is derived from an EMBL/GenBank/DDBJ whole genome shotgun (WGS) entry which is preliminary data.</text>
</comment>
<dbReference type="GO" id="GO:0006281">
    <property type="term" value="P:DNA repair"/>
    <property type="evidence" value="ECO:0007669"/>
    <property type="project" value="InterPro"/>
</dbReference>
<dbReference type="OrthoDB" id="20018at2759"/>
<evidence type="ECO:0000256" key="1">
    <source>
        <dbReference type="ARBA" id="ARBA00004496"/>
    </source>
</evidence>
<evidence type="ECO:0000256" key="2">
    <source>
        <dbReference type="ARBA" id="ARBA00022490"/>
    </source>
</evidence>
<dbReference type="Gene3D" id="3.30.2170.10">
    <property type="entry name" value="archaeoglobus fulgidus dsm 4304 superfamily"/>
    <property type="match status" value="1"/>
</dbReference>
<dbReference type="InterPro" id="IPR007581">
    <property type="entry name" value="Endonuclease-V"/>
</dbReference>
<sequence length="268" mass="29890">MPANEPTSEQVSCWEAEQRDIATTICLTEEDPDLLSHVKYIAGVDLSFLSKERFHADQRDFDYAAAGVVVVKYPSMEVVCFLHEVLPLPIPYISGLLAVREAPPLLRLFERLKVEHPEFYPDLLMVDGNGIWHPRMCGLATTLSHTLSIPTIGVSKKLMELPSFTKDMLKEETMPHLQTRGDWAVIKPRDMIPGLPDDRQPVAAAVLTGESHKPIFVSQGGHISLETAVKVVSAVSHVRIPQPIRAADHATRDLIAEYYESHQSPVNE</sequence>
<dbReference type="AlphaFoldDB" id="A0A9K3D356"/>
<dbReference type="GO" id="GO:0005730">
    <property type="term" value="C:nucleolus"/>
    <property type="evidence" value="ECO:0007669"/>
    <property type="project" value="TreeGrafter"/>
</dbReference>
<organism evidence="6 7">
    <name type="scientific">Kipferlia bialata</name>
    <dbReference type="NCBI Taxonomy" id="797122"/>
    <lineage>
        <taxon>Eukaryota</taxon>
        <taxon>Metamonada</taxon>
        <taxon>Carpediemonas-like organisms</taxon>
        <taxon>Kipferlia</taxon>
    </lineage>
</organism>
<keyword evidence="3" id="KW-0540">Nuclease</keyword>
<keyword evidence="2" id="KW-0963">Cytoplasm</keyword>
<dbReference type="Pfam" id="PF04493">
    <property type="entry name" value="Endonuclease_5"/>
    <property type="match status" value="1"/>
</dbReference>
<dbReference type="Proteomes" id="UP000265618">
    <property type="component" value="Unassembled WGS sequence"/>
</dbReference>
<protein>
    <submittedName>
        <fullName evidence="6">Endonuclease V</fullName>
    </submittedName>
</protein>
<proteinExistence type="predicted"/>
<gene>
    <name evidence="6" type="ORF">KIPB_010058</name>
</gene>
<keyword evidence="5" id="KW-0378">Hydrolase</keyword>
<keyword evidence="4 6" id="KW-0255">Endonuclease</keyword>
<dbReference type="GO" id="GO:0003727">
    <property type="term" value="F:single-stranded RNA binding"/>
    <property type="evidence" value="ECO:0007669"/>
    <property type="project" value="TreeGrafter"/>
</dbReference>
<dbReference type="EMBL" id="BDIP01003607">
    <property type="protein sequence ID" value="GIQ87916.1"/>
    <property type="molecule type" value="Genomic_DNA"/>
</dbReference>
<dbReference type="CDD" id="cd06559">
    <property type="entry name" value="Endonuclease_V"/>
    <property type="match status" value="1"/>
</dbReference>
<dbReference type="GO" id="GO:0016891">
    <property type="term" value="F:RNA endonuclease activity producing 5'-phosphomonoesters, hydrolytic mechanism"/>
    <property type="evidence" value="ECO:0007669"/>
    <property type="project" value="TreeGrafter"/>
</dbReference>
<keyword evidence="7" id="KW-1185">Reference proteome</keyword>
<evidence type="ECO:0000256" key="4">
    <source>
        <dbReference type="ARBA" id="ARBA00022759"/>
    </source>
</evidence>